<evidence type="ECO:0000256" key="5">
    <source>
        <dbReference type="ARBA" id="ARBA00023163"/>
    </source>
</evidence>
<dbReference type="InterPro" id="IPR037818">
    <property type="entry name" value="TAF8"/>
</dbReference>
<evidence type="ECO:0000256" key="1">
    <source>
        <dbReference type="ARBA" id="ARBA00004123"/>
    </source>
</evidence>
<evidence type="ECO:0000256" key="2">
    <source>
        <dbReference type="ARBA" id="ARBA00008767"/>
    </source>
</evidence>
<keyword evidence="4" id="KW-0805">Transcription regulation</keyword>
<keyword evidence="5" id="KW-0804">Transcription</keyword>
<accession>A0AA38LEF7</accession>
<gene>
    <name evidence="9" type="ORF">KI387_019836</name>
</gene>
<reference evidence="9 10" key="1">
    <citation type="journal article" date="2021" name="Nat. Plants">
        <title>The Taxus genome provides insights into paclitaxel biosynthesis.</title>
        <authorList>
            <person name="Xiong X."/>
            <person name="Gou J."/>
            <person name="Liao Q."/>
            <person name="Li Y."/>
            <person name="Zhou Q."/>
            <person name="Bi G."/>
            <person name="Li C."/>
            <person name="Du R."/>
            <person name="Wang X."/>
            <person name="Sun T."/>
            <person name="Guo L."/>
            <person name="Liang H."/>
            <person name="Lu P."/>
            <person name="Wu Y."/>
            <person name="Zhang Z."/>
            <person name="Ro D.K."/>
            <person name="Shang Y."/>
            <person name="Huang S."/>
            <person name="Yan J."/>
        </authorList>
    </citation>
    <scope>NUCLEOTIDE SEQUENCE [LARGE SCALE GENOMIC DNA]</scope>
    <source>
        <strain evidence="9">Ta-2019</strain>
    </source>
</reference>
<feature type="region of interest" description="Disordered" evidence="7">
    <location>
        <begin position="219"/>
        <end position="239"/>
    </location>
</feature>
<evidence type="ECO:0000256" key="4">
    <source>
        <dbReference type="ARBA" id="ARBA00023015"/>
    </source>
</evidence>
<evidence type="ECO:0000256" key="3">
    <source>
        <dbReference type="ARBA" id="ARBA00017307"/>
    </source>
</evidence>
<dbReference type="Proteomes" id="UP000824469">
    <property type="component" value="Unassembled WGS sequence"/>
</dbReference>
<evidence type="ECO:0000313" key="9">
    <source>
        <dbReference type="EMBL" id="KAH9318067.1"/>
    </source>
</evidence>
<dbReference type="PANTHER" id="PTHR46338:SF1">
    <property type="entry name" value="TRANSCRIPTION INITIATION FACTOR TFIID SUBUNIT 8"/>
    <property type="match status" value="1"/>
</dbReference>
<feature type="non-terminal residue" evidence="9">
    <location>
        <position position="239"/>
    </location>
</feature>
<evidence type="ECO:0000259" key="8">
    <source>
        <dbReference type="SMART" id="SM00576"/>
    </source>
</evidence>
<dbReference type="Gene3D" id="1.10.20.10">
    <property type="entry name" value="Histone, subunit A"/>
    <property type="match status" value="1"/>
</dbReference>
<dbReference type="OMA" id="PIEKQYN"/>
<dbReference type="SUPFAM" id="SSF47113">
    <property type="entry name" value="Histone-fold"/>
    <property type="match status" value="1"/>
</dbReference>
<dbReference type="GO" id="GO:0046982">
    <property type="term" value="F:protein heterodimerization activity"/>
    <property type="evidence" value="ECO:0007669"/>
    <property type="project" value="InterPro"/>
</dbReference>
<keyword evidence="6" id="KW-0539">Nucleus</keyword>
<feature type="domain" description="Bromodomain associated" evidence="8">
    <location>
        <begin position="26"/>
        <end position="102"/>
    </location>
</feature>
<organism evidence="9 10">
    <name type="scientific">Taxus chinensis</name>
    <name type="common">Chinese yew</name>
    <name type="synonym">Taxus wallichiana var. chinensis</name>
    <dbReference type="NCBI Taxonomy" id="29808"/>
    <lineage>
        <taxon>Eukaryota</taxon>
        <taxon>Viridiplantae</taxon>
        <taxon>Streptophyta</taxon>
        <taxon>Embryophyta</taxon>
        <taxon>Tracheophyta</taxon>
        <taxon>Spermatophyta</taxon>
        <taxon>Pinopsida</taxon>
        <taxon>Pinidae</taxon>
        <taxon>Conifers II</taxon>
        <taxon>Cupressales</taxon>
        <taxon>Taxaceae</taxon>
        <taxon>Taxus</taxon>
    </lineage>
</organism>
<dbReference type="PANTHER" id="PTHR46338">
    <property type="entry name" value="TRANSCRIPTION INITIATION FACTOR TFIID SUBUNIT 8"/>
    <property type="match status" value="1"/>
</dbReference>
<dbReference type="Pfam" id="PF10406">
    <property type="entry name" value="TAF8_C"/>
    <property type="match status" value="1"/>
</dbReference>
<dbReference type="CDD" id="cd08049">
    <property type="entry name" value="TAF8"/>
    <property type="match status" value="1"/>
</dbReference>
<comment type="subcellular location">
    <subcellularLocation>
        <location evidence="1">Nucleus</location>
    </subcellularLocation>
</comment>
<dbReference type="AlphaFoldDB" id="A0AA38LEF7"/>
<dbReference type="GO" id="GO:0005669">
    <property type="term" value="C:transcription factor TFIID complex"/>
    <property type="evidence" value="ECO:0007669"/>
    <property type="project" value="InterPro"/>
</dbReference>
<sequence length="239" mass="26549">MSNGAAHTETTTTENNENFFCEAGGDAFGRAVARIAVAQICESLGFQSCQQSALDALADIAVRYLSDLGKSSHYYANLAGRTECNALDVIQSMEDMNQPQGFSGASDILYRRLSASATVKDIIYYINRSEEIPFARPVPRFPVVKKRELMPSFAQMGETPASSHIPPWLPAFPDPHTYVHTPVWNERKMDPRMDKIEQARQRRKAERSLLNLQQRLACTGGPSSSQSFAVPMETDDIAR</sequence>
<name>A0AA38LEF7_TAXCH</name>
<evidence type="ECO:0000256" key="7">
    <source>
        <dbReference type="SAM" id="MobiDB-lite"/>
    </source>
</evidence>
<dbReference type="Pfam" id="PF07524">
    <property type="entry name" value="Bromo_TP"/>
    <property type="match status" value="1"/>
</dbReference>
<evidence type="ECO:0000256" key="6">
    <source>
        <dbReference type="ARBA" id="ARBA00023242"/>
    </source>
</evidence>
<dbReference type="SMART" id="SM00576">
    <property type="entry name" value="BTP"/>
    <property type="match status" value="1"/>
</dbReference>
<dbReference type="InterPro" id="IPR009072">
    <property type="entry name" value="Histone-fold"/>
</dbReference>
<dbReference type="EMBL" id="JAHRHJ020000004">
    <property type="protein sequence ID" value="KAH9318067.1"/>
    <property type="molecule type" value="Genomic_DNA"/>
</dbReference>
<dbReference type="InterPro" id="IPR019473">
    <property type="entry name" value="TFIID_su8_C"/>
</dbReference>
<evidence type="ECO:0000313" key="10">
    <source>
        <dbReference type="Proteomes" id="UP000824469"/>
    </source>
</evidence>
<feature type="compositionally biased region" description="Polar residues" evidence="7">
    <location>
        <begin position="219"/>
        <end position="228"/>
    </location>
</feature>
<comment type="caution">
    <text evidence="9">The sequence shown here is derived from an EMBL/GenBank/DDBJ whole genome shotgun (WGS) entry which is preliminary data.</text>
</comment>
<comment type="similarity">
    <text evidence="2">Belongs to the TAF8 family.</text>
</comment>
<dbReference type="InterPro" id="IPR006565">
    <property type="entry name" value="BTP"/>
</dbReference>
<protein>
    <recommendedName>
        <fullName evidence="3">Transcription initiation factor TFIID subunit 8</fullName>
    </recommendedName>
</protein>
<keyword evidence="10" id="KW-1185">Reference proteome</keyword>
<proteinExistence type="inferred from homology"/>